<keyword evidence="2" id="KW-1185">Reference proteome</keyword>
<reference evidence="1 2" key="1">
    <citation type="submission" date="2018-06" db="EMBL/GenBank/DDBJ databases">
        <title>Genomic insight into two independent archaeal endosymbiosis events.</title>
        <authorList>
            <person name="Lind A.E."/>
            <person name="Lewis W.H."/>
            <person name="Spang A."/>
            <person name="Guy L."/>
            <person name="Embley M.T."/>
            <person name="Ettema T.J.G."/>
        </authorList>
    </citation>
    <scope>NUCLEOTIDE SEQUENCE [LARGE SCALE GENOMIC DNA]</scope>
    <source>
        <strain evidence="1">NOE</strain>
    </source>
</reference>
<evidence type="ECO:0008006" key="3">
    <source>
        <dbReference type="Google" id="ProtNLM"/>
    </source>
</evidence>
<protein>
    <recommendedName>
        <fullName evidence="3">DUF3467 domain-containing protein</fullName>
    </recommendedName>
</protein>
<dbReference type="EMBL" id="NIZT01000009">
    <property type="protein sequence ID" value="RBQ24182.1"/>
    <property type="molecule type" value="Genomic_DNA"/>
</dbReference>
<accession>A0A366MFF4</accession>
<evidence type="ECO:0000313" key="1">
    <source>
        <dbReference type="EMBL" id="RBQ24182.1"/>
    </source>
</evidence>
<sequence length="103" mass="11746">MKEGNNENIETENLTIIPPNTPEIYATIGASFSTPFNIRLLLFNDEIVKSEEYLVERHIPTVRNAKCELVLHPQVAESIANLLLKEVEKYKKDFCEPVENSSN</sequence>
<name>A0A366MFF4_9EURY</name>
<proteinExistence type="predicted"/>
<organism evidence="1 2">
    <name type="scientific">Candidatus Methanobinarius endosymbioticus</name>
    <dbReference type="NCBI Taxonomy" id="2006182"/>
    <lineage>
        <taxon>Archaea</taxon>
        <taxon>Methanobacteriati</taxon>
        <taxon>Methanobacteriota</taxon>
        <taxon>Methanomada group</taxon>
        <taxon>Methanobacteria</taxon>
        <taxon>Methanobacteriales</taxon>
        <taxon>Methanobacteriaceae</taxon>
        <taxon>Candidatus Methanobinarius</taxon>
    </lineage>
</organism>
<dbReference type="AlphaFoldDB" id="A0A366MFF4"/>
<gene>
    <name evidence="1" type="ORF">ALNOE001_04420</name>
</gene>
<evidence type="ECO:0000313" key="2">
    <source>
        <dbReference type="Proteomes" id="UP000253099"/>
    </source>
</evidence>
<dbReference type="Proteomes" id="UP000253099">
    <property type="component" value="Unassembled WGS sequence"/>
</dbReference>
<comment type="caution">
    <text evidence="1">The sequence shown here is derived from an EMBL/GenBank/DDBJ whole genome shotgun (WGS) entry which is preliminary data.</text>
</comment>